<dbReference type="Proteomes" id="UP001432027">
    <property type="component" value="Unassembled WGS sequence"/>
</dbReference>
<evidence type="ECO:0000313" key="3">
    <source>
        <dbReference type="Proteomes" id="UP001432027"/>
    </source>
</evidence>
<proteinExistence type="predicted"/>
<feature type="non-terminal residue" evidence="2">
    <location>
        <position position="203"/>
    </location>
</feature>
<protein>
    <submittedName>
        <fullName evidence="2">Uncharacterized protein</fullName>
    </submittedName>
</protein>
<organism evidence="2 3">
    <name type="scientific">Pristionchus entomophagus</name>
    <dbReference type="NCBI Taxonomy" id="358040"/>
    <lineage>
        <taxon>Eukaryota</taxon>
        <taxon>Metazoa</taxon>
        <taxon>Ecdysozoa</taxon>
        <taxon>Nematoda</taxon>
        <taxon>Chromadorea</taxon>
        <taxon>Rhabditida</taxon>
        <taxon>Rhabditina</taxon>
        <taxon>Diplogasteromorpha</taxon>
        <taxon>Diplogasteroidea</taxon>
        <taxon>Neodiplogasteridae</taxon>
        <taxon>Pristionchus</taxon>
    </lineage>
</organism>
<feature type="region of interest" description="Disordered" evidence="1">
    <location>
        <begin position="28"/>
        <end position="53"/>
    </location>
</feature>
<sequence>MKKEIDGLVKYYTELAFPNTAQVGNCREEPRLKLPSRSPYRFERVPPPRTPPPSIISKIITEYLPDKSQEYMDKLPFRVEKPLPAPIRASGTPQYVQQPAPVAAQNHYPLSQPDPAATATAAETTTAAATATTTNGYNALGWKTDDDGNVFLGDDNAKLLLIQMPPKKYWDPLPKDWPEADLFGPMFPDSKNYRGPNPSCPKC</sequence>
<gene>
    <name evidence="2" type="ORF">PENTCL1PPCAC_5345</name>
</gene>
<keyword evidence="3" id="KW-1185">Reference proteome</keyword>
<accession>A0AAV5SKW8</accession>
<name>A0AAV5SKW8_9BILA</name>
<evidence type="ECO:0000256" key="1">
    <source>
        <dbReference type="SAM" id="MobiDB-lite"/>
    </source>
</evidence>
<dbReference type="EMBL" id="BTSX01000002">
    <property type="protein sequence ID" value="GMS83170.1"/>
    <property type="molecule type" value="Genomic_DNA"/>
</dbReference>
<evidence type="ECO:0000313" key="2">
    <source>
        <dbReference type="EMBL" id="GMS83170.1"/>
    </source>
</evidence>
<reference evidence="2" key="1">
    <citation type="submission" date="2023-10" db="EMBL/GenBank/DDBJ databases">
        <title>Genome assembly of Pristionchus species.</title>
        <authorList>
            <person name="Yoshida K."/>
            <person name="Sommer R.J."/>
        </authorList>
    </citation>
    <scope>NUCLEOTIDE SEQUENCE</scope>
    <source>
        <strain evidence="2">RS0144</strain>
    </source>
</reference>
<dbReference type="AlphaFoldDB" id="A0AAV5SKW8"/>
<comment type="caution">
    <text evidence="2">The sequence shown here is derived from an EMBL/GenBank/DDBJ whole genome shotgun (WGS) entry which is preliminary data.</text>
</comment>